<dbReference type="GO" id="GO:0042575">
    <property type="term" value="C:DNA polymerase complex"/>
    <property type="evidence" value="ECO:0007669"/>
    <property type="project" value="UniProtKB-ARBA"/>
</dbReference>
<evidence type="ECO:0000313" key="3">
    <source>
        <dbReference type="EMBL" id="KRZ01330.1"/>
    </source>
</evidence>
<feature type="non-terminal residue" evidence="3">
    <location>
        <position position="1"/>
    </location>
</feature>
<reference evidence="3 4" key="1">
    <citation type="submission" date="2015-01" db="EMBL/GenBank/DDBJ databases">
        <title>Evolution of Trichinella species and genotypes.</title>
        <authorList>
            <person name="Korhonen P.K."/>
            <person name="Edoardo P."/>
            <person name="Giuseppe L.R."/>
            <person name="Gasser R.B."/>
        </authorList>
    </citation>
    <scope>NUCLEOTIDE SEQUENCE [LARGE SCALE GENOMIC DNA]</scope>
    <source>
        <strain evidence="3">ISS588</strain>
    </source>
</reference>
<evidence type="ECO:0000259" key="2">
    <source>
        <dbReference type="PROSITE" id="PS50994"/>
    </source>
</evidence>
<dbReference type="Gene3D" id="3.30.70.270">
    <property type="match status" value="1"/>
</dbReference>
<dbReference type="InterPro" id="IPR001584">
    <property type="entry name" value="Integrase_cat-core"/>
</dbReference>
<dbReference type="EMBL" id="JYDS01000651">
    <property type="protein sequence ID" value="KRZ01330.1"/>
    <property type="molecule type" value="Genomic_DNA"/>
</dbReference>
<sequence>LIDEIRTFDFPIIVDWVQLLLSLQLPCTETKTIVYFLLDPRSPREDESCLIPVYSVDTVLKIAALIIDDQKNLTIDSFEPIEFRFTGRETQKTVAFFHSAVAAVCGFCQKQHTIAECASLKQASRQKQREMATRYRLCFCCLKPGHVSSACKTDRRRKRPASKDSSAVVSVGTTTTERVQETSTVECKSSSVSMMHANLASEKRGKINRFQTIKARAFGDAGSGITVTCLLDQAQNVASALGVVGRAQPVKVEGFGGVTHEHPSSQVVQLWLGRLDGSQNAERYPLEALTVPSLCHRIPVSKILTSEWEHLQFLDPVIDDESSDEVHVVIGIDYYYRFLGDAIRRGKPGDPVAVETVLGAGKIRNFKGTSLNEQLDSGLKLQADLLGILLRFRRFRVALQSDIAKMFLQVGLREEDRDVCRFLWRKDGPGGPIATYRLTRVCFGLACSPYLAMQVVNHHLREKRDCFGTVVDDIMAGMYVDDLVVSCDSIEQARDFAHRSSELLASGGFHLAKDRYSCLWKTLGVSWNPQEDELTFRPPELAASQNQETKRDLLRTATSVFDPLGGLTPFTVRAKQMFQSLWQTGMAWDDNLPAEVELQWRVWKLELNELHCIAMPRAYFPFSPTEGVSSMGLVTPLKRLLRVGGRLSRAQLEEETKFPALLPRKGMIVDLLIRREHNPQLHAGVAQTLAALRERFWILRGRSAVKRVLRTCGMICRRVAARPFQQRMGDLPAIRVNPARPFSNVGIDFVGPLLVRSESSKSVIKKAYICLFTCMPYTWNLSQTRRSRASYVLCDARRGRPDTIQSDNFRTFHQANAFLKHLFSGRNWETVQRHLASERVEWIFITERSPWCGGYWERLVRSVKAALMATLCQCLAAPDELRTVLCEVEARVNDRPLTFVGSDLDEEMALTPAHFLIGRSLASFPDRSNSADRGTLRSSLRHLLRRWSYQQKLVGAFWKRWKREYVVTLSSRGKWKKLHEQPRFGDVVLVADYNTPLRTTETLVECG</sequence>
<comment type="caution">
    <text evidence="3">The sequence shown here is derived from an EMBL/GenBank/DDBJ whole genome shotgun (WGS) entry which is preliminary data.</text>
</comment>
<feature type="region of interest" description="Disordered" evidence="1">
    <location>
        <begin position="152"/>
        <end position="175"/>
    </location>
</feature>
<dbReference type="GO" id="GO:0015074">
    <property type="term" value="P:DNA integration"/>
    <property type="evidence" value="ECO:0007669"/>
    <property type="project" value="InterPro"/>
</dbReference>
<dbReference type="InterPro" id="IPR036397">
    <property type="entry name" value="RNaseH_sf"/>
</dbReference>
<dbReference type="Proteomes" id="UP000054805">
    <property type="component" value="Unassembled WGS sequence"/>
</dbReference>
<accession>A0A0V1GT47</accession>
<dbReference type="Pfam" id="PF18701">
    <property type="entry name" value="DUF5641"/>
    <property type="match status" value="1"/>
</dbReference>
<organism evidence="3 4">
    <name type="scientific">Trichinella pseudospiralis</name>
    <name type="common">Parasitic roundworm</name>
    <dbReference type="NCBI Taxonomy" id="6337"/>
    <lineage>
        <taxon>Eukaryota</taxon>
        <taxon>Metazoa</taxon>
        <taxon>Ecdysozoa</taxon>
        <taxon>Nematoda</taxon>
        <taxon>Enoplea</taxon>
        <taxon>Dorylaimia</taxon>
        <taxon>Trichinellida</taxon>
        <taxon>Trichinellidae</taxon>
        <taxon>Trichinella</taxon>
    </lineage>
</organism>
<dbReference type="SUPFAM" id="SSF53098">
    <property type="entry name" value="Ribonuclease H-like"/>
    <property type="match status" value="1"/>
</dbReference>
<gene>
    <name evidence="3" type="ORF">T4B_12235</name>
</gene>
<dbReference type="InterPro" id="IPR043128">
    <property type="entry name" value="Rev_trsase/Diguanyl_cyclase"/>
</dbReference>
<dbReference type="Pfam" id="PF17921">
    <property type="entry name" value="Integrase_H2C2"/>
    <property type="match status" value="1"/>
</dbReference>
<dbReference type="Gene3D" id="3.30.420.10">
    <property type="entry name" value="Ribonuclease H-like superfamily/Ribonuclease H"/>
    <property type="match status" value="1"/>
</dbReference>
<name>A0A0V1GT47_TRIPS</name>
<dbReference type="InterPro" id="IPR043502">
    <property type="entry name" value="DNA/RNA_pol_sf"/>
</dbReference>
<dbReference type="SUPFAM" id="SSF56672">
    <property type="entry name" value="DNA/RNA polymerases"/>
    <property type="match status" value="1"/>
</dbReference>
<dbReference type="PANTHER" id="PTHR47331:SF1">
    <property type="entry name" value="GAG-LIKE PROTEIN"/>
    <property type="match status" value="1"/>
</dbReference>
<dbReference type="InterPro" id="IPR012337">
    <property type="entry name" value="RNaseH-like_sf"/>
</dbReference>
<dbReference type="InterPro" id="IPR000477">
    <property type="entry name" value="RT_dom"/>
</dbReference>
<keyword evidence="4" id="KW-1185">Reference proteome</keyword>
<dbReference type="AlphaFoldDB" id="A0A0V1GT47"/>
<dbReference type="InterPro" id="IPR008042">
    <property type="entry name" value="Retrotrans_Pao"/>
</dbReference>
<protein>
    <recommendedName>
        <fullName evidence="2">Integrase catalytic domain-containing protein</fullName>
    </recommendedName>
</protein>
<dbReference type="Gene3D" id="3.10.10.10">
    <property type="entry name" value="HIV Type 1 Reverse Transcriptase, subunit A, domain 1"/>
    <property type="match status" value="1"/>
</dbReference>
<evidence type="ECO:0000256" key="1">
    <source>
        <dbReference type="SAM" id="MobiDB-lite"/>
    </source>
</evidence>
<dbReference type="Pfam" id="PF00078">
    <property type="entry name" value="RVT_1"/>
    <property type="match status" value="1"/>
</dbReference>
<proteinExistence type="predicted"/>
<feature type="compositionally biased region" description="Low complexity" evidence="1">
    <location>
        <begin position="165"/>
        <end position="175"/>
    </location>
</feature>
<dbReference type="Pfam" id="PF05380">
    <property type="entry name" value="Peptidase_A17"/>
    <property type="match status" value="1"/>
</dbReference>
<dbReference type="PROSITE" id="PS50994">
    <property type="entry name" value="INTEGRASE"/>
    <property type="match status" value="1"/>
</dbReference>
<feature type="non-terminal residue" evidence="3">
    <location>
        <position position="1007"/>
    </location>
</feature>
<dbReference type="GO" id="GO:0003676">
    <property type="term" value="F:nucleic acid binding"/>
    <property type="evidence" value="ECO:0007669"/>
    <property type="project" value="InterPro"/>
</dbReference>
<dbReference type="InterPro" id="IPR040676">
    <property type="entry name" value="DUF5641"/>
</dbReference>
<evidence type="ECO:0000313" key="4">
    <source>
        <dbReference type="Proteomes" id="UP000054805"/>
    </source>
</evidence>
<feature type="domain" description="Integrase catalytic" evidence="2">
    <location>
        <begin position="719"/>
        <end position="920"/>
    </location>
</feature>
<dbReference type="InterPro" id="IPR041588">
    <property type="entry name" value="Integrase_H2C2"/>
</dbReference>
<dbReference type="PANTHER" id="PTHR47331">
    <property type="entry name" value="PHD-TYPE DOMAIN-CONTAINING PROTEIN"/>
    <property type="match status" value="1"/>
</dbReference>